<feature type="region of interest" description="Disordered" evidence="1">
    <location>
        <begin position="45"/>
        <end position="76"/>
    </location>
</feature>
<organism evidence="2 3">
    <name type="scientific">Aplosporella prunicola CBS 121167</name>
    <dbReference type="NCBI Taxonomy" id="1176127"/>
    <lineage>
        <taxon>Eukaryota</taxon>
        <taxon>Fungi</taxon>
        <taxon>Dikarya</taxon>
        <taxon>Ascomycota</taxon>
        <taxon>Pezizomycotina</taxon>
        <taxon>Dothideomycetes</taxon>
        <taxon>Dothideomycetes incertae sedis</taxon>
        <taxon>Botryosphaeriales</taxon>
        <taxon>Aplosporellaceae</taxon>
        <taxon>Aplosporella</taxon>
    </lineage>
</organism>
<feature type="region of interest" description="Disordered" evidence="1">
    <location>
        <begin position="172"/>
        <end position="220"/>
    </location>
</feature>
<name>A0A6A6BPB8_9PEZI</name>
<evidence type="ECO:0000313" key="3">
    <source>
        <dbReference type="Proteomes" id="UP000799438"/>
    </source>
</evidence>
<dbReference type="GeneID" id="54296142"/>
<sequence length="705" mass="76812">MQLMPSTSRLTATTTLVASALFVAPYLSSTSSPYAYAAEIDSPSSADHNHHRLGQGALPHTELFGGEEGEEEGDLARRGDEGYVSYEPEFWGLGRDLIGRATTDALVELGNNRPAYDTISANSSLFFHFKNSSLWGNYSAATPGLPSIVDKRSLADQDEGYKTELKKRALDARKDKDDGDEDQKGSSKEDDDKDGEGDEEGKKGNGNDQTGDGDDDGEQESLGSRLVYITVNVCRQPTSNNTAAADLPQLTMYISTSSKNKNPGPDSNAGEQATATLTGGFASYTTRANSDVYVGLSTPELPQNYSGHWTYELAASIDQSFHRFNERDPTNAFVYLVDSDTTSALFTTDNLTQANADDPVYQEWMKTGTPFQVYAYNTNSTVIKGLERSFCGLQRAWADQPTSLSNGMTTRGSGNKPKEQFYLMGLNGSTEYFGYPVMYGNSTATGPGVVGGGGQVWSPVTFRTKRDHNCQVIFDLDFCSEVAYAVPSNPSRYNMNSLRTLYDDNAAELYQNFNYSLQQIPCNTTTTAQYSLARTCDDCARDYKNWLCAVTIPRCDDFSSPHTWLQPRNVGAPFLDGHTLDDADWSRDRDPDTNATLTDRLYANSSRNSLIDDKVQPGPYKEVLPCEDLCYSLVQSCPAQFGFACPSRGRGLEHSYGNRDGIGSSNITCSYLGAFYYVNAAGAVAARRALVLGVALVVGVVLGAA</sequence>
<reference evidence="2" key="1">
    <citation type="journal article" date="2020" name="Stud. Mycol.">
        <title>101 Dothideomycetes genomes: a test case for predicting lifestyles and emergence of pathogens.</title>
        <authorList>
            <person name="Haridas S."/>
            <person name="Albert R."/>
            <person name="Binder M."/>
            <person name="Bloem J."/>
            <person name="Labutti K."/>
            <person name="Salamov A."/>
            <person name="Andreopoulos B."/>
            <person name="Baker S."/>
            <person name="Barry K."/>
            <person name="Bills G."/>
            <person name="Bluhm B."/>
            <person name="Cannon C."/>
            <person name="Castanera R."/>
            <person name="Culley D."/>
            <person name="Daum C."/>
            <person name="Ezra D."/>
            <person name="Gonzalez J."/>
            <person name="Henrissat B."/>
            <person name="Kuo A."/>
            <person name="Liang C."/>
            <person name="Lipzen A."/>
            <person name="Lutzoni F."/>
            <person name="Magnuson J."/>
            <person name="Mondo S."/>
            <person name="Nolan M."/>
            <person name="Ohm R."/>
            <person name="Pangilinan J."/>
            <person name="Park H.-J."/>
            <person name="Ramirez L."/>
            <person name="Alfaro M."/>
            <person name="Sun H."/>
            <person name="Tritt A."/>
            <person name="Yoshinaga Y."/>
            <person name="Zwiers L.-H."/>
            <person name="Turgeon B."/>
            <person name="Goodwin S."/>
            <person name="Spatafora J."/>
            <person name="Crous P."/>
            <person name="Grigoriev I."/>
        </authorList>
    </citation>
    <scope>NUCLEOTIDE SEQUENCE</scope>
    <source>
        <strain evidence="2">CBS 121167</strain>
    </source>
</reference>
<dbReference type="GO" id="GO:0005262">
    <property type="term" value="F:calcium channel activity"/>
    <property type="evidence" value="ECO:0007669"/>
    <property type="project" value="InterPro"/>
</dbReference>
<accession>A0A6A6BPB8</accession>
<dbReference type="RefSeq" id="XP_033401682.1">
    <property type="nucleotide sequence ID" value="XM_033538646.1"/>
</dbReference>
<dbReference type="EMBL" id="ML995476">
    <property type="protein sequence ID" value="KAF2145970.1"/>
    <property type="molecule type" value="Genomic_DNA"/>
</dbReference>
<dbReference type="PANTHER" id="PTHR39142">
    <property type="entry name" value="MID1P"/>
    <property type="match status" value="1"/>
</dbReference>
<dbReference type="GO" id="GO:0098703">
    <property type="term" value="P:calcium ion import across plasma membrane"/>
    <property type="evidence" value="ECO:0007669"/>
    <property type="project" value="InterPro"/>
</dbReference>
<dbReference type="Proteomes" id="UP000799438">
    <property type="component" value="Unassembled WGS sequence"/>
</dbReference>
<evidence type="ECO:0008006" key="4">
    <source>
        <dbReference type="Google" id="ProtNLM"/>
    </source>
</evidence>
<protein>
    <recommendedName>
        <fullName evidence="4">FZ domain-containing protein</fullName>
    </recommendedName>
</protein>
<feature type="compositionally biased region" description="Basic and acidic residues" evidence="1">
    <location>
        <begin position="172"/>
        <end position="190"/>
    </location>
</feature>
<dbReference type="OrthoDB" id="5405745at2759"/>
<dbReference type="PANTHER" id="PTHR39142:SF1">
    <property type="entry name" value="AEL197CP"/>
    <property type="match status" value="1"/>
</dbReference>
<dbReference type="AlphaFoldDB" id="A0A6A6BPB8"/>
<gene>
    <name evidence="2" type="ORF">K452DRAFT_263407</name>
</gene>
<evidence type="ECO:0000256" key="1">
    <source>
        <dbReference type="SAM" id="MobiDB-lite"/>
    </source>
</evidence>
<evidence type="ECO:0000313" key="2">
    <source>
        <dbReference type="EMBL" id="KAF2145970.1"/>
    </source>
</evidence>
<dbReference type="InterPro" id="IPR024338">
    <property type="entry name" value="MID1/Yam8"/>
</dbReference>
<proteinExistence type="predicted"/>
<dbReference type="Pfam" id="PF12929">
    <property type="entry name" value="Mid1"/>
    <property type="match status" value="1"/>
</dbReference>
<keyword evidence="3" id="KW-1185">Reference proteome</keyword>